<feature type="transmembrane region" description="Helical" evidence="1">
    <location>
        <begin position="153"/>
        <end position="171"/>
    </location>
</feature>
<organism evidence="2 3">
    <name type="scientific">Flavobacterium rhamnosiphilum</name>
    <dbReference type="NCBI Taxonomy" id="2541724"/>
    <lineage>
        <taxon>Bacteria</taxon>
        <taxon>Pseudomonadati</taxon>
        <taxon>Bacteroidota</taxon>
        <taxon>Flavobacteriia</taxon>
        <taxon>Flavobacteriales</taxon>
        <taxon>Flavobacteriaceae</taxon>
        <taxon>Flavobacterium</taxon>
    </lineage>
</organism>
<feature type="transmembrane region" description="Helical" evidence="1">
    <location>
        <begin position="213"/>
        <end position="231"/>
    </location>
</feature>
<keyword evidence="1" id="KW-0812">Transmembrane</keyword>
<keyword evidence="1" id="KW-0472">Membrane</keyword>
<gene>
    <name evidence="2" type="ORF">E0I26_07180</name>
</gene>
<feature type="transmembrane region" description="Helical" evidence="1">
    <location>
        <begin position="7"/>
        <end position="25"/>
    </location>
</feature>
<feature type="transmembrane region" description="Helical" evidence="1">
    <location>
        <begin position="71"/>
        <end position="90"/>
    </location>
</feature>
<dbReference type="RefSeq" id="WP_131915810.1">
    <property type="nucleotide sequence ID" value="NZ_SMLG01000004.1"/>
</dbReference>
<dbReference type="EMBL" id="SMLG01000004">
    <property type="protein sequence ID" value="TDE44914.1"/>
    <property type="molecule type" value="Genomic_DNA"/>
</dbReference>
<feature type="transmembrane region" description="Helical" evidence="1">
    <location>
        <begin position="40"/>
        <end position="59"/>
    </location>
</feature>
<proteinExistence type="predicted"/>
<comment type="caution">
    <text evidence="2">The sequence shown here is derived from an EMBL/GenBank/DDBJ whole genome shotgun (WGS) entry which is preliminary data.</text>
</comment>
<keyword evidence="1" id="KW-1133">Transmembrane helix</keyword>
<evidence type="ECO:0000313" key="3">
    <source>
        <dbReference type="Proteomes" id="UP000294814"/>
    </source>
</evidence>
<evidence type="ECO:0000313" key="2">
    <source>
        <dbReference type="EMBL" id="TDE44914.1"/>
    </source>
</evidence>
<protein>
    <submittedName>
        <fullName evidence="2">DMT family transporter</fullName>
    </submittedName>
</protein>
<feature type="transmembrane region" description="Helical" evidence="1">
    <location>
        <begin position="127"/>
        <end position="147"/>
    </location>
</feature>
<feature type="transmembrane region" description="Helical" evidence="1">
    <location>
        <begin position="96"/>
        <end position="115"/>
    </location>
</feature>
<dbReference type="OrthoDB" id="1446555at2"/>
<accession>A0A4R5F9J2</accession>
<feature type="transmembrane region" description="Helical" evidence="1">
    <location>
        <begin position="243"/>
        <end position="261"/>
    </location>
</feature>
<feature type="transmembrane region" description="Helical" evidence="1">
    <location>
        <begin position="267"/>
        <end position="285"/>
    </location>
</feature>
<reference evidence="2 3" key="1">
    <citation type="submission" date="2019-03" db="EMBL/GenBank/DDBJ databases">
        <title>Novel species of Flavobacterium.</title>
        <authorList>
            <person name="Liu Q."/>
            <person name="Xin Y.-H."/>
        </authorList>
    </citation>
    <scope>NUCLEOTIDE SEQUENCE [LARGE SCALE GENOMIC DNA]</scope>
    <source>
        <strain evidence="2 3">LB3P52</strain>
    </source>
</reference>
<evidence type="ECO:0000256" key="1">
    <source>
        <dbReference type="SAM" id="Phobius"/>
    </source>
</evidence>
<name>A0A4R5F9J2_9FLAO</name>
<feature type="transmembrane region" description="Helical" evidence="1">
    <location>
        <begin position="180"/>
        <end position="201"/>
    </location>
</feature>
<dbReference type="Proteomes" id="UP000294814">
    <property type="component" value="Unassembled WGS sequence"/>
</dbReference>
<keyword evidence="3" id="KW-1185">Reference proteome</keyword>
<sequence>MKKKNILKLGIFLLVIISTSSYIYTIKEMSNRGYSTSENMIYRGVLCLFVGIIASKIKGYRLIPQNKKTQIFRFFSSGFASYFYTTSFAFLNASTIALLGRLDIAFLLVLVALFSNHSENKKSSLQFWLSIWTIIIVSFITLSGNFYNENLLGYFYAFTSIILIALGYIFMKNSAGKENIIVLSNVFSLSNLVFGLALLFINGENLHFDLADIWIFVLYALSQFGIYILSIQLYKWYNVERARLPYVLATFTIYFLEIVLEKREFDLKQFLLLLIITGMIVTIIMNPKAVETKHNFLDKT</sequence>
<dbReference type="AlphaFoldDB" id="A0A4R5F9J2"/>